<protein>
    <submittedName>
        <fullName evidence="2">Uncharacterized protein</fullName>
    </submittedName>
</protein>
<keyword evidence="1" id="KW-0812">Transmembrane</keyword>
<evidence type="ECO:0000313" key="2">
    <source>
        <dbReference type="EMBL" id="DAE18306.1"/>
    </source>
</evidence>
<name>A0A8S5QH34_9CAUD</name>
<dbReference type="EMBL" id="BK015653">
    <property type="protein sequence ID" value="DAE18306.1"/>
    <property type="molecule type" value="Genomic_DNA"/>
</dbReference>
<organism evidence="2">
    <name type="scientific">Siphoviridae sp. cteHV32</name>
    <dbReference type="NCBI Taxonomy" id="2825588"/>
    <lineage>
        <taxon>Viruses</taxon>
        <taxon>Duplodnaviria</taxon>
        <taxon>Heunggongvirae</taxon>
        <taxon>Uroviricota</taxon>
        <taxon>Caudoviricetes</taxon>
    </lineage>
</organism>
<keyword evidence="1" id="KW-1133">Transmembrane helix</keyword>
<sequence length="45" mass="5472">MFFDLFFIKRSTTLVTLHKRKMYCTILNYFILFYCELSCLSAYAD</sequence>
<accession>A0A8S5QH34</accession>
<evidence type="ECO:0000256" key="1">
    <source>
        <dbReference type="SAM" id="Phobius"/>
    </source>
</evidence>
<proteinExistence type="predicted"/>
<keyword evidence="1" id="KW-0472">Membrane</keyword>
<feature type="transmembrane region" description="Helical" evidence="1">
    <location>
        <begin position="26"/>
        <end position="44"/>
    </location>
</feature>
<reference evidence="2" key="1">
    <citation type="journal article" date="2021" name="Proc. Natl. Acad. Sci. U.S.A.">
        <title>A Catalog of Tens of Thousands of Viruses from Human Metagenomes Reveals Hidden Associations with Chronic Diseases.</title>
        <authorList>
            <person name="Tisza M.J."/>
            <person name="Buck C.B."/>
        </authorList>
    </citation>
    <scope>NUCLEOTIDE SEQUENCE</scope>
    <source>
        <strain evidence="2">CteHV32</strain>
    </source>
</reference>